<comment type="similarity">
    <text evidence="2">Belongs to the ABC-2 integral membrane protein family.</text>
</comment>
<evidence type="ECO:0000259" key="9">
    <source>
        <dbReference type="PROSITE" id="PS51012"/>
    </source>
</evidence>
<evidence type="ECO:0000256" key="2">
    <source>
        <dbReference type="ARBA" id="ARBA00007783"/>
    </source>
</evidence>
<feature type="transmembrane region" description="Helical" evidence="8">
    <location>
        <begin position="318"/>
        <end position="336"/>
    </location>
</feature>
<dbReference type="Pfam" id="PF12698">
    <property type="entry name" value="ABC2_membrane_3"/>
    <property type="match status" value="1"/>
</dbReference>
<organism evidence="10">
    <name type="scientific">bioreactor metagenome</name>
    <dbReference type="NCBI Taxonomy" id="1076179"/>
    <lineage>
        <taxon>unclassified sequences</taxon>
        <taxon>metagenomes</taxon>
        <taxon>ecological metagenomes</taxon>
    </lineage>
</organism>
<feature type="transmembrane region" description="Helical" evidence="8">
    <location>
        <begin position="230"/>
        <end position="252"/>
    </location>
</feature>
<evidence type="ECO:0000256" key="6">
    <source>
        <dbReference type="ARBA" id="ARBA00022989"/>
    </source>
</evidence>
<comment type="subcellular location">
    <subcellularLocation>
        <location evidence="1">Cell membrane</location>
        <topology evidence="1">Multi-pass membrane protein</topology>
    </subcellularLocation>
</comment>
<keyword evidence="4" id="KW-1003">Cell membrane</keyword>
<keyword evidence="3" id="KW-0813">Transport</keyword>
<feature type="transmembrane region" description="Helical" evidence="8">
    <location>
        <begin position="348"/>
        <end position="371"/>
    </location>
</feature>
<evidence type="ECO:0000256" key="8">
    <source>
        <dbReference type="SAM" id="Phobius"/>
    </source>
</evidence>
<evidence type="ECO:0000256" key="5">
    <source>
        <dbReference type="ARBA" id="ARBA00022692"/>
    </source>
</evidence>
<dbReference type="Gene3D" id="3.40.1710.10">
    <property type="entry name" value="abc type-2 transporter like domain"/>
    <property type="match status" value="1"/>
</dbReference>
<dbReference type="InterPro" id="IPR051449">
    <property type="entry name" value="ABC-2_transporter_component"/>
</dbReference>
<dbReference type="GO" id="GO:0005886">
    <property type="term" value="C:plasma membrane"/>
    <property type="evidence" value="ECO:0007669"/>
    <property type="project" value="UniProtKB-SubCell"/>
</dbReference>
<dbReference type="InterPro" id="IPR047817">
    <property type="entry name" value="ABC2_TM_bact-type"/>
</dbReference>
<name>A0A645DMZ1_9ZZZZ</name>
<feature type="transmembrane region" description="Helical" evidence="8">
    <location>
        <begin position="181"/>
        <end position="204"/>
    </location>
</feature>
<reference evidence="10" key="1">
    <citation type="submission" date="2019-08" db="EMBL/GenBank/DDBJ databases">
        <authorList>
            <person name="Kucharzyk K."/>
            <person name="Murdoch R.W."/>
            <person name="Higgins S."/>
            <person name="Loffler F."/>
        </authorList>
    </citation>
    <scope>NUCLEOTIDE SEQUENCE</scope>
</reference>
<protein>
    <submittedName>
        <fullName evidence="10">Ribosome-associated ATPase</fullName>
    </submittedName>
</protein>
<dbReference type="PROSITE" id="PS51012">
    <property type="entry name" value="ABC_TM2"/>
    <property type="match status" value="1"/>
</dbReference>
<evidence type="ECO:0000256" key="1">
    <source>
        <dbReference type="ARBA" id="ARBA00004651"/>
    </source>
</evidence>
<gene>
    <name evidence="10" type="primary">rbbA_9</name>
    <name evidence="10" type="ORF">SDC9_137942</name>
</gene>
<feature type="domain" description="ABC transmembrane type-2" evidence="9">
    <location>
        <begin position="148"/>
        <end position="374"/>
    </location>
</feature>
<dbReference type="EMBL" id="VSSQ01037975">
    <property type="protein sequence ID" value="MPM90820.1"/>
    <property type="molecule type" value="Genomic_DNA"/>
</dbReference>
<evidence type="ECO:0000313" key="10">
    <source>
        <dbReference type="EMBL" id="MPM90820.1"/>
    </source>
</evidence>
<evidence type="ECO:0000256" key="7">
    <source>
        <dbReference type="ARBA" id="ARBA00023136"/>
    </source>
</evidence>
<sequence>MFKRIIAIIGKETRELLRDPLYLGLALVVPMMIIIIMGEGMTLDVKNIPVAFYDRDRSAASREYVSSFTNSEYFKLFGMLDREGQAEELMARGKIRLCIEIPENFSERLAGNKPVSVRVAVDGSFPSRSEVITGYVGAINQQTNNLLLSRYKSVYGQNVSLPSTELIAISWYNPTLESKNFLVPGLISTILMFYPSLLAALVVVREKEVGTIYNLYCSPVKGWEVVIGKAVPYIAISFVAYLLIFLLSVLFFEVRFTGSFFALTVSALLFLTCTVGYGLLISIIASSQLAAMFITILTTMLPSFFYSGFLAPVTSQSALGQFISAFLPSTYFMYIVRGIYLKGASFAIIWPDLLALLIYAVILYFLAIACFRKKVN</sequence>
<feature type="transmembrane region" description="Helical" evidence="8">
    <location>
        <begin position="259"/>
        <end position="284"/>
    </location>
</feature>
<evidence type="ECO:0000256" key="3">
    <source>
        <dbReference type="ARBA" id="ARBA00022448"/>
    </source>
</evidence>
<keyword evidence="5 8" id="KW-0812">Transmembrane</keyword>
<dbReference type="InterPro" id="IPR013525">
    <property type="entry name" value="ABC2_TM"/>
</dbReference>
<feature type="transmembrane region" description="Helical" evidence="8">
    <location>
        <begin position="20"/>
        <end position="38"/>
    </location>
</feature>
<keyword evidence="7 8" id="KW-0472">Membrane</keyword>
<proteinExistence type="inferred from homology"/>
<dbReference type="PANTHER" id="PTHR30294:SF29">
    <property type="entry name" value="MULTIDRUG ABC TRANSPORTER PERMEASE YBHS-RELATED"/>
    <property type="match status" value="1"/>
</dbReference>
<dbReference type="PANTHER" id="PTHR30294">
    <property type="entry name" value="MEMBRANE COMPONENT OF ABC TRANSPORTER YHHJ-RELATED"/>
    <property type="match status" value="1"/>
</dbReference>
<accession>A0A645DMZ1</accession>
<feature type="transmembrane region" description="Helical" evidence="8">
    <location>
        <begin position="290"/>
        <end position="311"/>
    </location>
</feature>
<dbReference type="GO" id="GO:0140359">
    <property type="term" value="F:ABC-type transporter activity"/>
    <property type="evidence" value="ECO:0007669"/>
    <property type="project" value="InterPro"/>
</dbReference>
<keyword evidence="6 8" id="KW-1133">Transmembrane helix</keyword>
<comment type="caution">
    <text evidence="10">The sequence shown here is derived from an EMBL/GenBank/DDBJ whole genome shotgun (WGS) entry which is preliminary data.</text>
</comment>
<evidence type="ECO:0000256" key="4">
    <source>
        <dbReference type="ARBA" id="ARBA00022475"/>
    </source>
</evidence>
<dbReference type="AlphaFoldDB" id="A0A645DMZ1"/>